<evidence type="ECO:0000313" key="1">
    <source>
        <dbReference type="EMBL" id="CAH0536634.1"/>
    </source>
</evidence>
<dbReference type="Proteomes" id="UP000838748">
    <property type="component" value="Unassembled WGS sequence"/>
</dbReference>
<comment type="caution">
    <text evidence="1">The sequence shown here is derived from an EMBL/GenBank/DDBJ whole genome shotgun (WGS) entry which is preliminary data.</text>
</comment>
<evidence type="ECO:0000313" key="2">
    <source>
        <dbReference type="Proteomes" id="UP000838748"/>
    </source>
</evidence>
<name>A0ABN8DYF6_9VIBR</name>
<sequence length="190" mass="21563">MVRVLSKNKKRNLSVDIHPSAVDAFNFCTKQSFCFDKTLFKPNSLSLLDSTQIYRAILTSKNQCLLFSGFETIGFSLNNFDATTSEVLIYEKLTDKEIEQKAWLSVLRVMFSSIKGKHLESFRNTLNSYAPNDLVCSLFSSNKLTQKQLATLSNMAVSGIKKQKPSPTSNVQDNHRVDIFKQIIEAQKHE</sequence>
<protein>
    <submittedName>
        <fullName evidence="1">Uncharacterized protein</fullName>
    </submittedName>
</protein>
<accession>A0ABN8DYF6</accession>
<proteinExistence type="predicted"/>
<gene>
    <name evidence="1" type="ORF">VMF7928_00588</name>
</gene>
<dbReference type="EMBL" id="CAKLDM010000001">
    <property type="protein sequence ID" value="CAH0536634.1"/>
    <property type="molecule type" value="Genomic_DNA"/>
</dbReference>
<organism evidence="1 2">
    <name type="scientific">Vibrio marisflavi CECT 7928</name>
    <dbReference type="NCBI Taxonomy" id="634439"/>
    <lineage>
        <taxon>Bacteria</taxon>
        <taxon>Pseudomonadati</taxon>
        <taxon>Pseudomonadota</taxon>
        <taxon>Gammaproteobacteria</taxon>
        <taxon>Vibrionales</taxon>
        <taxon>Vibrionaceae</taxon>
        <taxon>Vibrio</taxon>
    </lineage>
</organism>
<keyword evidence="2" id="KW-1185">Reference proteome</keyword>
<reference evidence="1" key="1">
    <citation type="submission" date="2021-11" db="EMBL/GenBank/DDBJ databases">
        <authorList>
            <person name="Rodrigo-Torres L."/>
            <person name="Arahal R. D."/>
            <person name="Lucena T."/>
        </authorList>
    </citation>
    <scope>NUCLEOTIDE SEQUENCE</scope>
    <source>
        <strain evidence="1">CECT 7928</strain>
    </source>
</reference>
<dbReference type="RefSeq" id="WP_237359989.1">
    <property type="nucleotide sequence ID" value="NZ_CAKLDM010000001.1"/>
</dbReference>